<protein>
    <submittedName>
        <fullName evidence="2">Uncharacterized protein</fullName>
    </submittedName>
</protein>
<feature type="compositionally biased region" description="Low complexity" evidence="1">
    <location>
        <begin position="11"/>
        <end position="39"/>
    </location>
</feature>
<reference evidence="2 3" key="1">
    <citation type="journal article" date="2016" name="Nat. Commun.">
        <title>Thousands of microbial genomes shed light on interconnected biogeochemical processes in an aquifer system.</title>
        <authorList>
            <person name="Anantharaman K."/>
            <person name="Brown C.T."/>
            <person name="Hug L.A."/>
            <person name="Sharon I."/>
            <person name="Castelle C.J."/>
            <person name="Probst A.J."/>
            <person name="Thomas B.C."/>
            <person name="Singh A."/>
            <person name="Wilkins M.J."/>
            <person name="Karaoz U."/>
            <person name="Brodie E.L."/>
            <person name="Williams K.H."/>
            <person name="Hubbard S.S."/>
            <person name="Banfield J.F."/>
        </authorList>
    </citation>
    <scope>NUCLEOTIDE SEQUENCE [LARGE SCALE GENOMIC DNA]</scope>
</reference>
<dbReference type="STRING" id="1802610.A2W32_02240"/>
<evidence type="ECO:0000256" key="1">
    <source>
        <dbReference type="SAM" id="MobiDB-lite"/>
    </source>
</evidence>
<dbReference type="AlphaFoldDB" id="A0A1F4V0H4"/>
<feature type="compositionally biased region" description="Basic and acidic residues" evidence="1">
    <location>
        <begin position="133"/>
        <end position="142"/>
    </location>
</feature>
<evidence type="ECO:0000313" key="2">
    <source>
        <dbReference type="EMBL" id="OGC50697.1"/>
    </source>
</evidence>
<gene>
    <name evidence="2" type="ORF">A2W32_02240</name>
</gene>
<feature type="region of interest" description="Disordered" evidence="1">
    <location>
        <begin position="1"/>
        <end position="142"/>
    </location>
</feature>
<dbReference type="Proteomes" id="UP000177371">
    <property type="component" value="Unassembled WGS sequence"/>
</dbReference>
<name>A0A1F4V0H4_UNCKA</name>
<proteinExistence type="predicted"/>
<accession>A0A1F4V0H4</accession>
<dbReference type="EMBL" id="MEUT01000035">
    <property type="protein sequence ID" value="OGC50697.1"/>
    <property type="molecule type" value="Genomic_DNA"/>
</dbReference>
<organism evidence="2 3">
    <name type="scientific">candidate division WWE3 bacterium RBG_16_37_10</name>
    <dbReference type="NCBI Taxonomy" id="1802610"/>
    <lineage>
        <taxon>Bacteria</taxon>
        <taxon>Katanobacteria</taxon>
    </lineage>
</organism>
<comment type="caution">
    <text evidence="2">The sequence shown here is derived from an EMBL/GenBank/DDBJ whole genome shotgun (WGS) entry which is preliminary data.</text>
</comment>
<evidence type="ECO:0000313" key="3">
    <source>
        <dbReference type="Proteomes" id="UP000177371"/>
    </source>
</evidence>
<sequence>MNNIIPPTNPAPDNQGPQQPPQDQKQDQGTGYPTTLTPGGEKGLPVYEEPVDNSEAQQSPEVQTKPEAQKPQPTQPPIQDKNQDTSQQPAQPTDKAAPKNVVDKTTSKEKLHRVGTQADSITTLADKEEEEFIEKVEEHHKH</sequence>